<dbReference type="GO" id="GO:0008810">
    <property type="term" value="F:cellulase activity"/>
    <property type="evidence" value="ECO:0007669"/>
    <property type="project" value="InterPro"/>
</dbReference>
<proteinExistence type="inferred from homology"/>
<keyword evidence="2" id="KW-0119">Carbohydrate metabolism</keyword>
<dbReference type="InterPro" id="IPR013319">
    <property type="entry name" value="GH11/12"/>
</dbReference>
<dbReference type="InterPro" id="IPR013320">
    <property type="entry name" value="ConA-like_dom_sf"/>
</dbReference>
<comment type="similarity">
    <text evidence="1 2">Belongs to the glycosyl hydrolase 12 (cellulase H) family.</text>
</comment>
<dbReference type="PANTHER" id="PTHR34002:SF11">
    <property type="entry name" value="CONCANAVALIN A-LIKE LECTIN_GLUCANASE"/>
    <property type="match status" value="1"/>
</dbReference>
<reference evidence="3" key="1">
    <citation type="journal article" date="2020" name="Stud. Mycol.">
        <title>101 Dothideomycetes genomes: a test case for predicting lifestyles and emergence of pathogens.</title>
        <authorList>
            <person name="Haridas S."/>
            <person name="Albert R."/>
            <person name="Binder M."/>
            <person name="Bloem J."/>
            <person name="Labutti K."/>
            <person name="Salamov A."/>
            <person name="Andreopoulos B."/>
            <person name="Baker S."/>
            <person name="Barry K."/>
            <person name="Bills G."/>
            <person name="Bluhm B."/>
            <person name="Cannon C."/>
            <person name="Castanera R."/>
            <person name="Culley D."/>
            <person name="Daum C."/>
            <person name="Ezra D."/>
            <person name="Gonzalez J."/>
            <person name="Henrissat B."/>
            <person name="Kuo A."/>
            <person name="Liang C."/>
            <person name="Lipzen A."/>
            <person name="Lutzoni F."/>
            <person name="Magnuson J."/>
            <person name="Mondo S."/>
            <person name="Nolan M."/>
            <person name="Ohm R."/>
            <person name="Pangilinan J."/>
            <person name="Park H.-J."/>
            <person name="Ramirez L."/>
            <person name="Alfaro M."/>
            <person name="Sun H."/>
            <person name="Tritt A."/>
            <person name="Yoshinaga Y."/>
            <person name="Zwiers L.-H."/>
            <person name="Turgeon B."/>
            <person name="Goodwin S."/>
            <person name="Spatafora J."/>
            <person name="Crous P."/>
            <person name="Grigoriev I."/>
        </authorList>
    </citation>
    <scope>NUCLEOTIDE SEQUENCE</scope>
    <source>
        <strain evidence="3">CBS 113818</strain>
    </source>
</reference>
<evidence type="ECO:0000313" key="4">
    <source>
        <dbReference type="Proteomes" id="UP000799424"/>
    </source>
</evidence>
<dbReference type="Proteomes" id="UP000799424">
    <property type="component" value="Unassembled WGS sequence"/>
</dbReference>
<keyword evidence="3" id="KW-0430">Lectin</keyword>
<sequence>MASVFSASFRNYALVGLIAASVRAVPDKMLCGQYDHLSDQSNRYRFSNNIWGRDNSGSSCIEVTNNATALSTTWSWKANETLVHAYPNINFNPVQDDPIQISNLASIDVKVSWTMRPALSRSLAAFDKDGLAIIDAKSNVAFDVFFDTDIAKAVTTTAPSYEVMVWIGQYGSILPIGASNVNMEKLPKQTIGKETFTLYQGPNDNGQHVFSWVAGSNRTEFEGDISPLLHYLWRKGLILATNYIGVIQFGTEQKYATSNVTFSVDSFAINATKGMPKEASGMLWECSPWRVALVVVTVTMICLL</sequence>
<protein>
    <submittedName>
        <fullName evidence="3">Concanavalin A-like lectin/glucanase</fullName>
    </submittedName>
</protein>
<keyword evidence="2" id="KW-0624">Polysaccharide degradation</keyword>
<dbReference type="SUPFAM" id="SSF49899">
    <property type="entry name" value="Concanavalin A-like lectins/glucanases"/>
    <property type="match status" value="1"/>
</dbReference>
<gene>
    <name evidence="3" type="ORF">CC86DRAFT_317733</name>
</gene>
<accession>A0A6A7ABX2</accession>
<name>A0A6A7ABX2_9PLEO</name>
<dbReference type="InterPro" id="IPR002594">
    <property type="entry name" value="GH12"/>
</dbReference>
<keyword evidence="4" id="KW-1185">Reference proteome</keyword>
<evidence type="ECO:0000256" key="1">
    <source>
        <dbReference type="ARBA" id="ARBA00005519"/>
    </source>
</evidence>
<dbReference type="GO" id="GO:0000272">
    <property type="term" value="P:polysaccharide catabolic process"/>
    <property type="evidence" value="ECO:0007669"/>
    <property type="project" value="UniProtKB-KW"/>
</dbReference>
<keyword evidence="2" id="KW-0326">Glycosidase</keyword>
<dbReference type="GO" id="GO:0030246">
    <property type="term" value="F:carbohydrate binding"/>
    <property type="evidence" value="ECO:0007669"/>
    <property type="project" value="UniProtKB-KW"/>
</dbReference>
<keyword evidence="2" id="KW-0378">Hydrolase</keyword>
<dbReference type="PANTHER" id="PTHR34002">
    <property type="entry name" value="BLR1656 PROTEIN"/>
    <property type="match status" value="1"/>
</dbReference>
<dbReference type="OrthoDB" id="89349at2759"/>
<dbReference type="EMBL" id="MU006220">
    <property type="protein sequence ID" value="KAF2830177.1"/>
    <property type="molecule type" value="Genomic_DNA"/>
</dbReference>
<dbReference type="Gene3D" id="2.60.120.180">
    <property type="match status" value="1"/>
</dbReference>
<dbReference type="Pfam" id="PF01670">
    <property type="entry name" value="Glyco_hydro_12"/>
    <property type="match status" value="1"/>
</dbReference>
<organism evidence="3 4">
    <name type="scientific">Ophiobolus disseminans</name>
    <dbReference type="NCBI Taxonomy" id="1469910"/>
    <lineage>
        <taxon>Eukaryota</taxon>
        <taxon>Fungi</taxon>
        <taxon>Dikarya</taxon>
        <taxon>Ascomycota</taxon>
        <taxon>Pezizomycotina</taxon>
        <taxon>Dothideomycetes</taxon>
        <taxon>Pleosporomycetidae</taxon>
        <taxon>Pleosporales</taxon>
        <taxon>Pleosporineae</taxon>
        <taxon>Phaeosphaeriaceae</taxon>
        <taxon>Ophiobolus</taxon>
    </lineage>
</organism>
<evidence type="ECO:0000313" key="3">
    <source>
        <dbReference type="EMBL" id="KAF2830177.1"/>
    </source>
</evidence>
<dbReference type="AlphaFoldDB" id="A0A6A7ABX2"/>
<evidence type="ECO:0000256" key="2">
    <source>
        <dbReference type="RuleBase" id="RU361163"/>
    </source>
</evidence>